<dbReference type="EMBL" id="JGVR01000001">
    <property type="protein sequence ID" value="KEZ21656.1"/>
    <property type="molecule type" value="Genomic_DNA"/>
</dbReference>
<dbReference type="PATRIC" id="fig|13690.10.peg.346"/>
<dbReference type="Proteomes" id="UP000028534">
    <property type="component" value="Unassembled WGS sequence"/>
</dbReference>
<evidence type="ECO:0000313" key="2">
    <source>
        <dbReference type="Proteomes" id="UP000028534"/>
    </source>
</evidence>
<organism evidence="1 2">
    <name type="scientific">Sphingobium yanoikuyae</name>
    <name type="common">Sphingomonas yanoikuyae</name>
    <dbReference type="NCBI Taxonomy" id="13690"/>
    <lineage>
        <taxon>Bacteria</taxon>
        <taxon>Pseudomonadati</taxon>
        <taxon>Pseudomonadota</taxon>
        <taxon>Alphaproteobacteria</taxon>
        <taxon>Sphingomonadales</taxon>
        <taxon>Sphingomonadaceae</taxon>
        <taxon>Sphingobium</taxon>
    </lineage>
</organism>
<evidence type="ECO:0000313" key="1">
    <source>
        <dbReference type="EMBL" id="KEZ21656.1"/>
    </source>
</evidence>
<protein>
    <submittedName>
        <fullName evidence="1">Uncharacterized protein</fullName>
    </submittedName>
</protein>
<dbReference type="AlphaFoldDB" id="A0A084EUL4"/>
<comment type="caution">
    <text evidence="1">The sequence shown here is derived from an EMBL/GenBank/DDBJ whole genome shotgun (WGS) entry which is preliminary data.</text>
</comment>
<proteinExistence type="predicted"/>
<accession>A0A084EUL4</accession>
<dbReference type="eggNOG" id="ENOG5033SV6">
    <property type="taxonomic scope" value="Bacteria"/>
</dbReference>
<name>A0A084EUL4_SPHYA</name>
<gene>
    <name evidence="1" type="ORF">CP98_00334</name>
</gene>
<sequence>MIARYTVHLKQPIRMRDHWPIDVLGARLTLVGDGDMVSGLLFTFTGQPTSLAPTMTDPEKPGQPPTISVSDPLHTLLRQQVRNGFSFMQALFPVQVAFDRTDAEYEGETPEETDAIAISRFTYGEADDRPLALTYDYFTRAMMAAEKPYDERYRLFATLTGYAREASKEARYIDAFRYYFLILDAFFSNGQFKKAGLEKAFKGHAVLMDAINSAKADFREDRTRPATPTGTFLRGSPTRDEIADHLIERRGHYFHSNRRKPGAWSPDKQDEARDLSWLCSMICFYLSEEYSAPMFAEELGARHFAEATKSGAIIVLRIDYTYVDDDGDGKPKQARTNINMPGTRVTRKMATEITQNFVQNFIESQPASSLMHAICREEKSGQSIFEIRYSQELP</sequence>
<reference evidence="1 2" key="1">
    <citation type="submission" date="2014-03" db="EMBL/GenBank/DDBJ databases">
        <title>Genome sequence of Sphingobium yanoikuyae B1.</title>
        <authorList>
            <person name="Gan H.M."/>
            <person name="Gan H.Y."/>
            <person name="Savka M.A."/>
        </authorList>
    </citation>
    <scope>NUCLEOTIDE SEQUENCE [LARGE SCALE GENOMIC DNA]</scope>
    <source>
        <strain evidence="1 2">B1</strain>
    </source>
</reference>
<dbReference type="RefSeq" id="WP_037516264.1">
    <property type="nucleotide sequence ID" value="NZ_DAMBMS010000010.1"/>
</dbReference>